<proteinExistence type="predicted"/>
<comment type="caution">
    <text evidence="2">The sequence shown here is derived from an EMBL/GenBank/DDBJ whole genome shotgun (WGS) entry which is preliminary data.</text>
</comment>
<dbReference type="PANTHER" id="PTHR33570">
    <property type="entry name" value="4-CARBOXYMUCONOLACTONE DECARBOXYLASE FAMILY PROTEIN"/>
    <property type="match status" value="1"/>
</dbReference>
<dbReference type="RefSeq" id="WP_274041200.1">
    <property type="nucleotide sequence ID" value="NZ_JANCPR020000011.1"/>
</dbReference>
<dbReference type="EMBL" id="JANCPR020000011">
    <property type="protein sequence ID" value="MDJ1132999.1"/>
    <property type="molecule type" value="Genomic_DNA"/>
</dbReference>
<evidence type="ECO:0000313" key="2">
    <source>
        <dbReference type="EMBL" id="MDJ1132999.1"/>
    </source>
</evidence>
<accession>A0ABT6ZW27</accession>
<gene>
    <name evidence="2" type="ORF">NMN56_013720</name>
</gene>
<reference evidence="2 3" key="1">
    <citation type="submission" date="2023-05" db="EMBL/GenBank/DDBJ databases">
        <title>Streptantibioticus silvisoli sp. nov., acidotolerant actinomycetes 1 from pine litter.</title>
        <authorList>
            <person name="Swiecimska M."/>
            <person name="Golinska P."/>
            <person name="Sangal V."/>
            <person name="Wachnowicz B."/>
            <person name="Goodfellow M."/>
        </authorList>
    </citation>
    <scope>NUCLEOTIDE SEQUENCE [LARGE SCALE GENOMIC DNA]</scope>
    <source>
        <strain evidence="2 3">DSM 42109</strain>
    </source>
</reference>
<dbReference type="InterPro" id="IPR003779">
    <property type="entry name" value="CMD-like"/>
</dbReference>
<name>A0ABT6ZW27_9ACTN</name>
<feature type="domain" description="Carboxymuconolactone decarboxylase-like" evidence="1">
    <location>
        <begin position="40"/>
        <end position="125"/>
    </location>
</feature>
<evidence type="ECO:0000313" key="3">
    <source>
        <dbReference type="Proteomes" id="UP001214441"/>
    </source>
</evidence>
<protein>
    <submittedName>
        <fullName evidence="2">Carboxymuconolactone decarboxylase family protein</fullName>
    </submittedName>
</protein>
<dbReference type="Pfam" id="PF02627">
    <property type="entry name" value="CMD"/>
    <property type="match status" value="1"/>
</dbReference>
<dbReference type="InterPro" id="IPR029032">
    <property type="entry name" value="AhpD-like"/>
</dbReference>
<dbReference type="InterPro" id="IPR052512">
    <property type="entry name" value="4CMD/NDH-1_regulator"/>
</dbReference>
<dbReference type="SUPFAM" id="SSF69118">
    <property type="entry name" value="AhpD-like"/>
    <property type="match status" value="1"/>
</dbReference>
<sequence length="144" mass="15689">MTDHAPSQDARYELGVRTMYQLGGQTVTDEFLEALSGVCPALGEHIVSTIYGELYQRPELSPAERGLTTLVVLATLGDCEREIRLHAKVALNAGLSPARIIETMFQIAPYAGVPRALNAVLVLREIFNEMNLLPVVADRGRPAS</sequence>
<keyword evidence="3" id="KW-1185">Reference proteome</keyword>
<dbReference type="Gene3D" id="1.20.1290.10">
    <property type="entry name" value="AhpD-like"/>
    <property type="match status" value="1"/>
</dbReference>
<evidence type="ECO:0000259" key="1">
    <source>
        <dbReference type="Pfam" id="PF02627"/>
    </source>
</evidence>
<organism evidence="2 3">
    <name type="scientific">Streptomyces iconiensis</name>
    <dbReference type="NCBI Taxonomy" id="1384038"/>
    <lineage>
        <taxon>Bacteria</taxon>
        <taxon>Bacillati</taxon>
        <taxon>Actinomycetota</taxon>
        <taxon>Actinomycetes</taxon>
        <taxon>Kitasatosporales</taxon>
        <taxon>Streptomycetaceae</taxon>
        <taxon>Streptomyces</taxon>
    </lineage>
</organism>
<dbReference type="PANTHER" id="PTHR33570:SF10">
    <property type="entry name" value="GAMMA-CARBOXYMUCONOLACTONE DECARBOXYLASE"/>
    <property type="match status" value="1"/>
</dbReference>
<dbReference type="Proteomes" id="UP001214441">
    <property type="component" value="Unassembled WGS sequence"/>
</dbReference>